<accession>A0A835G469</accession>
<sequence>MIINNRHIEFSYNNTSSYYDGFANYIFEEHENIHAICLNMEKEGKVQLISAKAGATSQAVFDSASVIINLHMGLNNSYLDCEYISVEPDDKYIYRVYFITKYKNDGTSKSLAAIIGCIVGPVLLIASVGLSYWFKRLRRPNDAETPYNGLREENQETPLPESMYDSCFSENFSTMQPNNDILKCSDFSESCYHSYAKVNYLQCKPKLPEGQQRSTIIYNVPYDHSRRKH</sequence>
<keyword evidence="3" id="KW-1185">Reference proteome</keyword>
<evidence type="ECO:0000313" key="2">
    <source>
        <dbReference type="EMBL" id="KAF9404981.1"/>
    </source>
</evidence>
<gene>
    <name evidence="2" type="ORF">HW555_014070</name>
</gene>
<dbReference type="EMBL" id="JACKWZ010000842">
    <property type="protein sequence ID" value="KAF9404981.1"/>
    <property type="molecule type" value="Genomic_DNA"/>
</dbReference>
<comment type="caution">
    <text evidence="2">The sequence shown here is derived from an EMBL/GenBank/DDBJ whole genome shotgun (WGS) entry which is preliminary data.</text>
</comment>
<reference evidence="2" key="1">
    <citation type="submission" date="2020-08" db="EMBL/GenBank/DDBJ databases">
        <title>Spodoptera exigua strain:BAW_Kor-Di-RS1 Genome sequencing and assembly.</title>
        <authorList>
            <person name="Kim J."/>
            <person name="Nam H.Y."/>
            <person name="Kwon M."/>
            <person name="Choi J.H."/>
            <person name="Cho S.R."/>
            <person name="Kim G.-H."/>
        </authorList>
    </citation>
    <scope>NUCLEOTIDE SEQUENCE</scope>
    <source>
        <strain evidence="2">BAW_Kor-Di-RS1</strain>
        <tissue evidence="2">Whole-body</tissue>
    </source>
</reference>
<evidence type="ECO:0000256" key="1">
    <source>
        <dbReference type="SAM" id="Phobius"/>
    </source>
</evidence>
<name>A0A835G469_SPOEX</name>
<dbReference type="Proteomes" id="UP000648187">
    <property type="component" value="Unassembled WGS sequence"/>
</dbReference>
<keyword evidence="1" id="KW-0812">Transmembrane</keyword>
<dbReference type="AlphaFoldDB" id="A0A835G469"/>
<feature type="transmembrane region" description="Helical" evidence="1">
    <location>
        <begin position="111"/>
        <end position="134"/>
    </location>
</feature>
<keyword evidence="1" id="KW-0472">Membrane</keyword>
<evidence type="ECO:0000313" key="3">
    <source>
        <dbReference type="Proteomes" id="UP000648187"/>
    </source>
</evidence>
<keyword evidence="1" id="KW-1133">Transmembrane helix</keyword>
<protein>
    <submittedName>
        <fullName evidence="2">Uncharacterized protein</fullName>
    </submittedName>
</protein>
<organism evidence="2 3">
    <name type="scientific">Spodoptera exigua</name>
    <name type="common">Beet armyworm</name>
    <name type="synonym">Noctua fulgens</name>
    <dbReference type="NCBI Taxonomy" id="7107"/>
    <lineage>
        <taxon>Eukaryota</taxon>
        <taxon>Metazoa</taxon>
        <taxon>Ecdysozoa</taxon>
        <taxon>Arthropoda</taxon>
        <taxon>Hexapoda</taxon>
        <taxon>Insecta</taxon>
        <taxon>Pterygota</taxon>
        <taxon>Neoptera</taxon>
        <taxon>Endopterygota</taxon>
        <taxon>Lepidoptera</taxon>
        <taxon>Glossata</taxon>
        <taxon>Ditrysia</taxon>
        <taxon>Noctuoidea</taxon>
        <taxon>Noctuidae</taxon>
        <taxon>Amphipyrinae</taxon>
        <taxon>Spodoptera</taxon>
    </lineage>
</organism>
<proteinExistence type="predicted"/>